<dbReference type="Pfam" id="PF00657">
    <property type="entry name" value="Lipase_GDSL"/>
    <property type="match status" value="1"/>
</dbReference>
<proteinExistence type="predicted"/>
<dbReference type="SUPFAM" id="SSF52266">
    <property type="entry name" value="SGNH hydrolase"/>
    <property type="match status" value="1"/>
</dbReference>
<dbReference type="OrthoDB" id="1731983at2759"/>
<organism evidence="1 2">
    <name type="scientific">Paramuricea clavata</name>
    <name type="common">Red gorgonian</name>
    <name type="synonym">Violescent sea-whip</name>
    <dbReference type="NCBI Taxonomy" id="317549"/>
    <lineage>
        <taxon>Eukaryota</taxon>
        <taxon>Metazoa</taxon>
        <taxon>Cnidaria</taxon>
        <taxon>Anthozoa</taxon>
        <taxon>Octocorallia</taxon>
        <taxon>Malacalcyonacea</taxon>
        <taxon>Plexauridae</taxon>
        <taxon>Paramuricea</taxon>
    </lineage>
</organism>
<accession>A0A7D9IVL4</accession>
<reference evidence="1" key="1">
    <citation type="submission" date="2020-04" db="EMBL/GenBank/DDBJ databases">
        <authorList>
            <person name="Alioto T."/>
            <person name="Alioto T."/>
            <person name="Gomez Garrido J."/>
        </authorList>
    </citation>
    <scope>NUCLEOTIDE SEQUENCE</scope>
    <source>
        <strain evidence="1">A484AB</strain>
    </source>
</reference>
<gene>
    <name evidence="1" type="ORF">PACLA_8A073791</name>
</gene>
<sequence length="162" mass="18136">MLDNFNQFATTKSSKCGVDEMTHYVKPTLQKKPKHIILHIGTNDLQTKSPDALIKAVTKLGEAITQEISGIELTLSEVITRTDDLQLADKVNIYNNKLDNLCTERNWGFITHKSITKTNLNSYGLHLNQRGTTALSRNIKHISASLSERQACVADRKNNCLV</sequence>
<dbReference type="Gene3D" id="3.40.50.12700">
    <property type="match status" value="1"/>
</dbReference>
<evidence type="ECO:0000313" key="2">
    <source>
        <dbReference type="Proteomes" id="UP001152795"/>
    </source>
</evidence>
<protein>
    <submittedName>
        <fullName evidence="1">Zinc finger MYM-type 1</fullName>
    </submittedName>
</protein>
<dbReference type="GO" id="GO:0016788">
    <property type="term" value="F:hydrolase activity, acting on ester bonds"/>
    <property type="evidence" value="ECO:0007669"/>
    <property type="project" value="InterPro"/>
</dbReference>
<keyword evidence="2" id="KW-1185">Reference proteome</keyword>
<dbReference type="EMBL" id="CACRXK020009532">
    <property type="protein sequence ID" value="CAB4017405.1"/>
    <property type="molecule type" value="Genomic_DNA"/>
</dbReference>
<name>A0A7D9IVL4_PARCT</name>
<dbReference type="Proteomes" id="UP001152795">
    <property type="component" value="Unassembled WGS sequence"/>
</dbReference>
<comment type="caution">
    <text evidence="1">The sequence shown here is derived from an EMBL/GenBank/DDBJ whole genome shotgun (WGS) entry which is preliminary data.</text>
</comment>
<dbReference type="InterPro" id="IPR001087">
    <property type="entry name" value="GDSL"/>
</dbReference>
<dbReference type="AlphaFoldDB" id="A0A7D9IVL4"/>
<evidence type="ECO:0000313" key="1">
    <source>
        <dbReference type="EMBL" id="CAB4017405.1"/>
    </source>
</evidence>
<dbReference type="Gene3D" id="3.40.50.12690">
    <property type="match status" value="1"/>
</dbReference>